<protein>
    <submittedName>
        <fullName evidence="2">DUF4184 family protein</fullName>
    </submittedName>
</protein>
<evidence type="ECO:0000313" key="2">
    <source>
        <dbReference type="EMBL" id="TCC05326.1"/>
    </source>
</evidence>
<keyword evidence="1" id="KW-0812">Transmembrane</keyword>
<feature type="transmembrane region" description="Helical" evidence="1">
    <location>
        <begin position="232"/>
        <end position="254"/>
    </location>
</feature>
<dbReference type="RefSeq" id="WP_131341712.1">
    <property type="nucleotide sequence ID" value="NZ_SJJZ01000003.1"/>
</dbReference>
<feature type="transmembrane region" description="Helical" evidence="1">
    <location>
        <begin position="160"/>
        <end position="178"/>
    </location>
</feature>
<proteinExistence type="predicted"/>
<dbReference type="Proteomes" id="UP000292346">
    <property type="component" value="Unassembled WGS sequence"/>
</dbReference>
<dbReference type="OrthoDB" id="8481923at2"/>
<dbReference type="Pfam" id="PF13803">
    <property type="entry name" value="DUF4184"/>
    <property type="match status" value="1"/>
</dbReference>
<dbReference type="EMBL" id="SJJZ01000003">
    <property type="protein sequence ID" value="TCC05326.1"/>
    <property type="molecule type" value="Genomic_DNA"/>
</dbReference>
<keyword evidence="1" id="KW-0472">Membrane</keyword>
<feature type="transmembrane region" description="Helical" evidence="1">
    <location>
        <begin position="199"/>
        <end position="220"/>
    </location>
</feature>
<evidence type="ECO:0000256" key="1">
    <source>
        <dbReference type="SAM" id="Phobius"/>
    </source>
</evidence>
<keyword evidence="1" id="KW-1133">Transmembrane helix</keyword>
<dbReference type="InterPro" id="IPR025238">
    <property type="entry name" value="DUF4184"/>
</dbReference>
<feature type="transmembrane region" description="Helical" evidence="1">
    <location>
        <begin position="62"/>
        <end position="81"/>
    </location>
</feature>
<keyword evidence="3" id="KW-1185">Reference proteome</keyword>
<comment type="caution">
    <text evidence="2">The sequence shown here is derived from an EMBL/GenBank/DDBJ whole genome shotgun (WGS) entry which is preliminary data.</text>
</comment>
<name>A0A4V2LYR4_9ACTN</name>
<accession>A0A4V2LYR4</accession>
<reference evidence="2 3" key="1">
    <citation type="submission" date="2019-02" db="EMBL/GenBank/DDBJ databases">
        <title>Kribbella capetownensis sp. nov. and Kribbella speibonae sp. nov., isolated from soil.</title>
        <authorList>
            <person name="Curtis S.M."/>
            <person name="Norton I."/>
            <person name="Everest G.J."/>
            <person name="Meyers P.R."/>
        </authorList>
    </citation>
    <scope>NUCLEOTIDE SEQUENCE [LARGE SCALE GENOMIC DNA]</scope>
    <source>
        <strain evidence="2 3">KCTC 29219</strain>
    </source>
</reference>
<organism evidence="2 3">
    <name type="scientific">Kribbella soli</name>
    <dbReference type="NCBI Taxonomy" id="1124743"/>
    <lineage>
        <taxon>Bacteria</taxon>
        <taxon>Bacillati</taxon>
        <taxon>Actinomycetota</taxon>
        <taxon>Actinomycetes</taxon>
        <taxon>Propionibacteriales</taxon>
        <taxon>Kribbellaceae</taxon>
        <taxon>Kribbella</taxon>
    </lineage>
</organism>
<feature type="transmembrane region" description="Helical" evidence="1">
    <location>
        <begin position="111"/>
        <end position="129"/>
    </location>
</feature>
<evidence type="ECO:0000313" key="3">
    <source>
        <dbReference type="Proteomes" id="UP000292346"/>
    </source>
</evidence>
<dbReference type="AlphaFoldDB" id="A0A4V2LYR4"/>
<sequence>MPFTLAHPAAVLPLLRRPFVASALVAGAVAPDLLYVDPIYRIATRQINGNFTLTLTHEFTSALWLDPLLALLLLAVFNLGLKRPLIALAPPALAGRLETPRRPVRIPSATVVLWTVVSAVVGAITHVFWDSFTHGDGYFVRQFPGFFRAQVTGAWDVNRVLQYVSTLGGCLVLAVWLYRWYRRTTPQPVDERMPTWVRYLVYVAGIGLAVSGVVVELGRVDGGFGGETGVRTVLSGLMSGGLIAVGAYVVLWHLERLRRRTHVS</sequence>
<gene>
    <name evidence="2" type="ORF">E0H45_25180</name>
</gene>